<feature type="domain" description="DUF218" evidence="1">
    <location>
        <begin position="34"/>
        <end position="140"/>
    </location>
</feature>
<dbReference type="EMBL" id="SACO01000002">
    <property type="protein sequence ID" value="RVU06898.1"/>
    <property type="molecule type" value="Genomic_DNA"/>
</dbReference>
<comment type="caution">
    <text evidence="2">The sequence shown here is derived from an EMBL/GenBank/DDBJ whole genome shotgun (WGS) entry which is preliminary data.</text>
</comment>
<dbReference type="GO" id="GO:0000270">
    <property type="term" value="P:peptidoglycan metabolic process"/>
    <property type="evidence" value="ECO:0007669"/>
    <property type="project" value="TreeGrafter"/>
</dbReference>
<dbReference type="AlphaFoldDB" id="A0A3S2UUY0"/>
<dbReference type="Pfam" id="PF02698">
    <property type="entry name" value="DUF218"/>
    <property type="match status" value="1"/>
</dbReference>
<dbReference type="InterPro" id="IPR003848">
    <property type="entry name" value="DUF218"/>
</dbReference>
<sequence>MLRRLASLLLVAWALGFVGFAVFLPQPAEVGRSDGIIVLTGGEGRIARGLDLLRAHQAPIMLVSGVDPDVKPKELAAQYGIEPVWMRCCITLGYESVDTRSNAKEAADWVAKHHLAKVRLVTSDWHMRRAAWELHRTMPDVEMVEDAVATRPSLGVLLSEYSKFLARRLWQIGADGAGVADRKRNS</sequence>
<dbReference type="GO" id="GO:0043164">
    <property type="term" value="P:Gram-negative-bacterium-type cell wall biogenesis"/>
    <property type="evidence" value="ECO:0007669"/>
    <property type="project" value="TreeGrafter"/>
</dbReference>
<dbReference type="OrthoDB" id="9812311at2"/>
<accession>A0A3S2UUY0</accession>
<evidence type="ECO:0000259" key="1">
    <source>
        <dbReference type="Pfam" id="PF02698"/>
    </source>
</evidence>
<evidence type="ECO:0000313" key="2">
    <source>
        <dbReference type="EMBL" id="RVU06898.1"/>
    </source>
</evidence>
<dbReference type="Proteomes" id="UP000282837">
    <property type="component" value="Unassembled WGS sequence"/>
</dbReference>
<dbReference type="CDD" id="cd06259">
    <property type="entry name" value="YdcF-like"/>
    <property type="match status" value="1"/>
</dbReference>
<protein>
    <submittedName>
        <fullName evidence="2">YdcF family protein</fullName>
    </submittedName>
</protein>
<keyword evidence="3" id="KW-1185">Reference proteome</keyword>
<reference evidence="2 3" key="1">
    <citation type="submission" date="2019-01" db="EMBL/GenBank/DDBJ databases">
        <authorList>
            <person name="Chen W.-M."/>
        </authorList>
    </citation>
    <scope>NUCLEOTIDE SEQUENCE [LARGE SCALE GENOMIC DNA]</scope>
    <source>
        <strain evidence="2 3">FSY-9</strain>
    </source>
</reference>
<evidence type="ECO:0000313" key="3">
    <source>
        <dbReference type="Proteomes" id="UP000282837"/>
    </source>
</evidence>
<dbReference type="PANTHER" id="PTHR30336:SF4">
    <property type="entry name" value="ENVELOPE BIOGENESIS FACTOR ELYC"/>
    <property type="match status" value="1"/>
</dbReference>
<dbReference type="RefSeq" id="WP_127706006.1">
    <property type="nucleotide sequence ID" value="NZ_SACO01000002.1"/>
</dbReference>
<proteinExistence type="predicted"/>
<name>A0A3S2UUY0_9SPHN</name>
<dbReference type="GO" id="GO:0005886">
    <property type="term" value="C:plasma membrane"/>
    <property type="evidence" value="ECO:0007669"/>
    <property type="project" value="TreeGrafter"/>
</dbReference>
<organism evidence="2 3">
    <name type="scientific">Novosphingobium umbonatum</name>
    <dbReference type="NCBI Taxonomy" id="1908524"/>
    <lineage>
        <taxon>Bacteria</taxon>
        <taxon>Pseudomonadati</taxon>
        <taxon>Pseudomonadota</taxon>
        <taxon>Alphaproteobacteria</taxon>
        <taxon>Sphingomonadales</taxon>
        <taxon>Sphingomonadaceae</taxon>
        <taxon>Novosphingobium</taxon>
    </lineage>
</organism>
<dbReference type="PANTHER" id="PTHR30336">
    <property type="entry name" value="INNER MEMBRANE PROTEIN, PROBABLE PERMEASE"/>
    <property type="match status" value="1"/>
</dbReference>
<dbReference type="InterPro" id="IPR051599">
    <property type="entry name" value="Cell_Envelope_Assoc"/>
</dbReference>
<gene>
    <name evidence="2" type="ORF">EOE18_02750</name>
</gene>